<reference evidence="6 7" key="1">
    <citation type="journal article" date="2021" name="Cell Host Microbe">
        <title>in vivo commensal control of Clostridioides difficile virulence.</title>
        <authorList>
            <person name="Girinathan B.P."/>
            <person name="Dibenedetto N."/>
            <person name="Worley J.N."/>
            <person name="Peltier J."/>
            <person name="Arrieta-Ortiz M.L."/>
            <person name="Rupa Christinal Immanuel S."/>
            <person name="Lavin R."/>
            <person name="Delaney M.L."/>
            <person name="Cummins C."/>
            <person name="Hoffmann M."/>
            <person name="Luo Y."/>
            <person name="Gonzalez-Escalona N."/>
            <person name="Allard M."/>
            <person name="Onderdonk A.B."/>
            <person name="Gerber G.K."/>
            <person name="Sonenshein A.L."/>
            <person name="Baliga N."/>
            <person name="Dupuy B."/>
            <person name="Bry L."/>
        </authorList>
    </citation>
    <scope>NUCLEOTIDE SEQUENCE [LARGE SCALE GENOMIC DNA]</scope>
    <source>
        <strain evidence="6 7">DSM 599</strain>
    </source>
</reference>
<dbReference type="InterPro" id="IPR017896">
    <property type="entry name" value="4Fe4S_Fe-S-bd"/>
</dbReference>
<name>A0ABS7KZS9_CLOSR</name>
<dbReference type="PROSITE" id="PS51379">
    <property type="entry name" value="4FE4S_FER_2"/>
    <property type="match status" value="2"/>
</dbReference>
<comment type="caution">
    <text evidence="6">The sequence shown here is derived from an EMBL/GenBank/DDBJ whole genome shotgun (WGS) entry which is preliminary data.</text>
</comment>
<protein>
    <submittedName>
        <fullName evidence="6">4Fe-4S binding protein</fullName>
    </submittedName>
</protein>
<organism evidence="6 7">
    <name type="scientific">Clostridium sardiniense</name>
    <name type="common">Clostridium absonum</name>
    <dbReference type="NCBI Taxonomy" id="29369"/>
    <lineage>
        <taxon>Bacteria</taxon>
        <taxon>Bacillati</taxon>
        <taxon>Bacillota</taxon>
        <taxon>Clostridia</taxon>
        <taxon>Eubacteriales</taxon>
        <taxon>Clostridiaceae</taxon>
        <taxon>Clostridium</taxon>
    </lineage>
</organism>
<evidence type="ECO:0000256" key="4">
    <source>
        <dbReference type="ARBA" id="ARBA00023014"/>
    </source>
</evidence>
<evidence type="ECO:0000313" key="6">
    <source>
        <dbReference type="EMBL" id="MBY0756147.1"/>
    </source>
</evidence>
<dbReference type="InterPro" id="IPR010226">
    <property type="entry name" value="NADH_quinone_OxRdtase_chainI"/>
</dbReference>
<feature type="domain" description="4Fe-4S ferredoxin-type" evidence="5">
    <location>
        <begin position="33"/>
        <end position="62"/>
    </location>
</feature>
<sequence>MKVPFFREAFKNLFKASSTNKELDQSNPEGYRGKIKFDSEKCIGCGLCTRVCAPCAITKTTKKIDENTQEITLIFDLASCTFCGMCSDFCSKKAITLTKESNIIVCNKEELMVRGSFTKTMTKRVEKKK</sequence>
<keyword evidence="2" id="KW-0677">Repeat</keyword>
<keyword evidence="7" id="KW-1185">Reference proteome</keyword>
<gene>
    <name evidence="6" type="ORF">K5V21_11900</name>
</gene>
<dbReference type="SUPFAM" id="SSF54862">
    <property type="entry name" value="4Fe-4S ferredoxins"/>
    <property type="match status" value="1"/>
</dbReference>
<dbReference type="Proteomes" id="UP001299068">
    <property type="component" value="Unassembled WGS sequence"/>
</dbReference>
<dbReference type="Gene3D" id="3.30.70.3270">
    <property type="match status" value="1"/>
</dbReference>
<evidence type="ECO:0000256" key="1">
    <source>
        <dbReference type="ARBA" id="ARBA00022723"/>
    </source>
</evidence>
<evidence type="ECO:0000256" key="2">
    <source>
        <dbReference type="ARBA" id="ARBA00022737"/>
    </source>
</evidence>
<dbReference type="Pfam" id="PF12838">
    <property type="entry name" value="Fer4_7"/>
    <property type="match status" value="1"/>
</dbReference>
<dbReference type="EMBL" id="JAIKTU010000009">
    <property type="protein sequence ID" value="MBY0756147.1"/>
    <property type="molecule type" value="Genomic_DNA"/>
</dbReference>
<dbReference type="PANTHER" id="PTHR10849:SF35">
    <property type="entry name" value="FORMATE HYDROGENLYASE SUBUNIT 6-RELATED"/>
    <property type="match status" value="1"/>
</dbReference>
<evidence type="ECO:0000256" key="3">
    <source>
        <dbReference type="ARBA" id="ARBA00023004"/>
    </source>
</evidence>
<dbReference type="RefSeq" id="WP_221861429.1">
    <property type="nucleotide sequence ID" value="NZ_JAIKTU010000009.1"/>
</dbReference>
<dbReference type="PANTHER" id="PTHR10849">
    <property type="entry name" value="NADH DEHYDROGENASE UBIQUINONE IRON-SULFUR PROTEIN 8, MITOCHONDRIAL"/>
    <property type="match status" value="1"/>
</dbReference>
<keyword evidence="3" id="KW-0408">Iron</keyword>
<accession>A0ABS7KZS9</accession>
<proteinExistence type="predicted"/>
<keyword evidence="1" id="KW-0479">Metal-binding</keyword>
<keyword evidence="4" id="KW-0411">Iron-sulfur</keyword>
<evidence type="ECO:0000259" key="5">
    <source>
        <dbReference type="PROSITE" id="PS51379"/>
    </source>
</evidence>
<evidence type="ECO:0000313" key="7">
    <source>
        <dbReference type="Proteomes" id="UP001299068"/>
    </source>
</evidence>
<feature type="domain" description="4Fe-4S ferredoxin-type" evidence="5">
    <location>
        <begin position="71"/>
        <end position="100"/>
    </location>
</feature>